<name>T0SI89_SAPDV</name>
<evidence type="ECO:0000259" key="5">
    <source>
        <dbReference type="PROSITE" id="PS51465"/>
    </source>
</evidence>
<dbReference type="Pfam" id="PF07648">
    <property type="entry name" value="Kazal_2"/>
    <property type="match status" value="3"/>
</dbReference>
<keyword evidence="2" id="KW-0722">Serine protease inhibitor</keyword>
<protein>
    <recommendedName>
        <fullName evidence="5">Kazal-like domain-containing protein</fullName>
    </recommendedName>
</protein>
<dbReference type="OrthoDB" id="60813at2759"/>
<organism evidence="6 7">
    <name type="scientific">Saprolegnia diclina (strain VS20)</name>
    <dbReference type="NCBI Taxonomy" id="1156394"/>
    <lineage>
        <taxon>Eukaryota</taxon>
        <taxon>Sar</taxon>
        <taxon>Stramenopiles</taxon>
        <taxon>Oomycota</taxon>
        <taxon>Saprolegniomycetes</taxon>
        <taxon>Saprolegniales</taxon>
        <taxon>Saprolegniaceae</taxon>
        <taxon>Saprolegnia</taxon>
    </lineage>
</organism>
<dbReference type="InterPro" id="IPR036058">
    <property type="entry name" value="Kazal_dom_sf"/>
</dbReference>
<dbReference type="CDD" id="cd00104">
    <property type="entry name" value="KAZAL_FS"/>
    <property type="match status" value="5"/>
</dbReference>
<dbReference type="Proteomes" id="UP000030762">
    <property type="component" value="Unassembled WGS sequence"/>
</dbReference>
<dbReference type="InterPro" id="IPR050653">
    <property type="entry name" value="Prot_Inhib_GrowthFact_Antg"/>
</dbReference>
<feature type="domain" description="Kazal-like" evidence="5">
    <location>
        <begin position="179"/>
        <end position="230"/>
    </location>
</feature>
<dbReference type="Pfam" id="PF00050">
    <property type="entry name" value="Kazal_1"/>
    <property type="match status" value="2"/>
</dbReference>
<keyword evidence="3" id="KW-1015">Disulfide bond</keyword>
<evidence type="ECO:0000256" key="2">
    <source>
        <dbReference type="ARBA" id="ARBA00022900"/>
    </source>
</evidence>
<dbReference type="AlphaFoldDB" id="T0SI89"/>
<evidence type="ECO:0000256" key="1">
    <source>
        <dbReference type="ARBA" id="ARBA00022690"/>
    </source>
</evidence>
<dbReference type="SUPFAM" id="SSF100895">
    <property type="entry name" value="Kazal-type serine protease inhibitors"/>
    <property type="match status" value="5"/>
</dbReference>
<dbReference type="GO" id="GO:0005576">
    <property type="term" value="C:extracellular region"/>
    <property type="evidence" value="ECO:0007669"/>
    <property type="project" value="TreeGrafter"/>
</dbReference>
<gene>
    <name evidence="6" type="ORF">SDRG_00287</name>
</gene>
<dbReference type="InterPro" id="IPR002350">
    <property type="entry name" value="Kazal_dom"/>
</dbReference>
<dbReference type="GeneID" id="19941014"/>
<keyword evidence="7" id="KW-1185">Reference proteome</keyword>
<dbReference type="eggNOG" id="KOG3649">
    <property type="taxonomic scope" value="Eukaryota"/>
</dbReference>
<proteinExistence type="predicted"/>
<keyword evidence="1" id="KW-0646">Protease inhibitor</keyword>
<dbReference type="PANTHER" id="PTHR10913:SF45">
    <property type="entry name" value="FOLLISTATIN, ISOFORM A-RELATED"/>
    <property type="match status" value="1"/>
</dbReference>
<accession>T0SI89</accession>
<feature type="domain" description="Kazal-like" evidence="5">
    <location>
        <begin position="121"/>
        <end position="175"/>
    </location>
</feature>
<keyword evidence="4" id="KW-0732">Signal</keyword>
<dbReference type="PROSITE" id="PS51465">
    <property type="entry name" value="KAZAL_2"/>
    <property type="match status" value="5"/>
</dbReference>
<reference evidence="6 7" key="1">
    <citation type="submission" date="2012-04" db="EMBL/GenBank/DDBJ databases">
        <title>The Genome Sequence of Saprolegnia declina VS20.</title>
        <authorList>
            <consortium name="The Broad Institute Genome Sequencing Platform"/>
            <person name="Russ C."/>
            <person name="Nusbaum C."/>
            <person name="Tyler B."/>
            <person name="van West P."/>
            <person name="Dieguez-Uribeondo J."/>
            <person name="de Bruijn I."/>
            <person name="Tripathy S."/>
            <person name="Jiang R."/>
            <person name="Young S.K."/>
            <person name="Zeng Q."/>
            <person name="Gargeya S."/>
            <person name="Fitzgerald M."/>
            <person name="Haas B."/>
            <person name="Abouelleil A."/>
            <person name="Alvarado L."/>
            <person name="Arachchi H.M."/>
            <person name="Berlin A."/>
            <person name="Chapman S.B."/>
            <person name="Goldberg J."/>
            <person name="Griggs A."/>
            <person name="Gujja S."/>
            <person name="Hansen M."/>
            <person name="Howarth C."/>
            <person name="Imamovic A."/>
            <person name="Larimer J."/>
            <person name="McCowen C."/>
            <person name="Montmayeur A."/>
            <person name="Murphy C."/>
            <person name="Neiman D."/>
            <person name="Pearson M."/>
            <person name="Priest M."/>
            <person name="Roberts A."/>
            <person name="Saif S."/>
            <person name="Shea T."/>
            <person name="Sisk P."/>
            <person name="Sykes S."/>
            <person name="Wortman J."/>
            <person name="Nusbaum C."/>
            <person name="Birren B."/>
        </authorList>
    </citation>
    <scope>NUCLEOTIDE SEQUENCE [LARGE SCALE GENOMIC DNA]</scope>
    <source>
        <strain evidence="6 7">VS20</strain>
    </source>
</reference>
<dbReference type="Gene3D" id="3.30.60.30">
    <property type="match status" value="5"/>
</dbReference>
<dbReference type="OMA" id="TWGNMCE"/>
<evidence type="ECO:0000313" key="6">
    <source>
        <dbReference type="EMBL" id="EQC42557.1"/>
    </source>
</evidence>
<dbReference type="STRING" id="1156394.T0SI89"/>
<dbReference type="VEuPathDB" id="FungiDB:SDRG_00287"/>
<evidence type="ECO:0000313" key="7">
    <source>
        <dbReference type="Proteomes" id="UP000030762"/>
    </source>
</evidence>
<evidence type="ECO:0000256" key="3">
    <source>
        <dbReference type="ARBA" id="ARBA00023157"/>
    </source>
</evidence>
<feature type="domain" description="Kazal-like" evidence="5">
    <location>
        <begin position="18"/>
        <end position="58"/>
    </location>
</feature>
<feature type="chain" id="PRO_5004571699" description="Kazal-like domain-containing protein" evidence="4">
    <location>
        <begin position="20"/>
        <end position="294"/>
    </location>
</feature>
<dbReference type="SMART" id="SM00280">
    <property type="entry name" value="KAZAL"/>
    <property type="match status" value="5"/>
</dbReference>
<dbReference type="EMBL" id="JH767132">
    <property type="protein sequence ID" value="EQC42557.1"/>
    <property type="molecule type" value="Genomic_DNA"/>
</dbReference>
<evidence type="ECO:0000256" key="4">
    <source>
        <dbReference type="SAM" id="SignalP"/>
    </source>
</evidence>
<feature type="signal peptide" evidence="4">
    <location>
        <begin position="1"/>
        <end position="19"/>
    </location>
</feature>
<feature type="domain" description="Kazal-like" evidence="5">
    <location>
        <begin position="236"/>
        <end position="288"/>
    </location>
</feature>
<feature type="domain" description="Kazal-like" evidence="5">
    <location>
        <begin position="63"/>
        <end position="120"/>
    </location>
</feature>
<dbReference type="PANTHER" id="PTHR10913">
    <property type="entry name" value="FOLLISTATIN-RELATED"/>
    <property type="match status" value="1"/>
</dbReference>
<dbReference type="RefSeq" id="XP_008603980.1">
    <property type="nucleotide sequence ID" value="XM_008605758.1"/>
</dbReference>
<sequence>MLLRYIVAVAALLAALTTASTNLCEDSAPCPKGGSPVCATNGVTYTNACGLTKANCINASLGLASTGVCTSPMHICAMECPVSYDPQCGSNGMTYANLCEFKKAHCANPTVTLDHAGRCPARQTLECPSICTMEYAPVCGTDRTTYSNKCKLEVARCRGGPKSTLRIAHEGPCDDTASVRHLEACPTSCNDKHAPVCGSDGRTYVNECSFKKIHCGNDDMRIVHRGACDDSPASVVIPKGDCRDRPCNRMFAPVCGSDNKTYNNMCLFENAQCGNHALTLLHRGSCDDPPTKEL</sequence>
<dbReference type="InParanoid" id="T0SI89"/>